<keyword evidence="1" id="KW-0472">Membrane</keyword>
<organism evidence="2 4">
    <name type="scientific">Rotaria magnacalcarata</name>
    <dbReference type="NCBI Taxonomy" id="392030"/>
    <lineage>
        <taxon>Eukaryota</taxon>
        <taxon>Metazoa</taxon>
        <taxon>Spiralia</taxon>
        <taxon>Gnathifera</taxon>
        <taxon>Rotifera</taxon>
        <taxon>Eurotatoria</taxon>
        <taxon>Bdelloidea</taxon>
        <taxon>Philodinida</taxon>
        <taxon>Philodinidae</taxon>
        <taxon>Rotaria</taxon>
    </lineage>
</organism>
<evidence type="ECO:0000313" key="4">
    <source>
        <dbReference type="Proteomes" id="UP000681967"/>
    </source>
</evidence>
<comment type="caution">
    <text evidence="2">The sequence shown here is derived from an EMBL/GenBank/DDBJ whole genome shotgun (WGS) entry which is preliminary data.</text>
</comment>
<dbReference type="EMBL" id="CAJOBJ010107370">
    <property type="protein sequence ID" value="CAF4615660.1"/>
    <property type="molecule type" value="Genomic_DNA"/>
</dbReference>
<dbReference type="Proteomes" id="UP000681967">
    <property type="component" value="Unassembled WGS sequence"/>
</dbReference>
<feature type="non-terminal residue" evidence="2">
    <location>
        <position position="51"/>
    </location>
</feature>
<dbReference type="Proteomes" id="UP000681720">
    <property type="component" value="Unassembled WGS sequence"/>
</dbReference>
<gene>
    <name evidence="2" type="ORF">BYL167_LOCUS35391</name>
    <name evidence="3" type="ORF">GIL414_LOCUS39554</name>
</gene>
<reference evidence="2" key="1">
    <citation type="submission" date="2021-02" db="EMBL/GenBank/DDBJ databases">
        <authorList>
            <person name="Nowell W R."/>
        </authorList>
    </citation>
    <scope>NUCLEOTIDE SEQUENCE</scope>
</reference>
<evidence type="ECO:0000256" key="1">
    <source>
        <dbReference type="SAM" id="Phobius"/>
    </source>
</evidence>
<evidence type="ECO:0000313" key="3">
    <source>
        <dbReference type="EMBL" id="CAF4615660.1"/>
    </source>
</evidence>
<accession>A0A8S2XAJ3</accession>
<proteinExistence type="predicted"/>
<protein>
    <submittedName>
        <fullName evidence="2">Uncharacterized protein</fullName>
    </submittedName>
</protein>
<keyword evidence="1" id="KW-1133">Transmembrane helix</keyword>
<feature type="transmembrane region" description="Helical" evidence="1">
    <location>
        <begin position="20"/>
        <end position="46"/>
    </location>
</feature>
<sequence length="51" mass="5739">MRHGLVDDHIQYEFQSILNVLTHFSVSLTQLVSVLIILGLQIALTVTQTCE</sequence>
<name>A0A8S2XAJ3_9BILA</name>
<dbReference type="EMBL" id="CAJOBH010074374">
    <property type="protein sequence ID" value="CAF4486978.1"/>
    <property type="molecule type" value="Genomic_DNA"/>
</dbReference>
<dbReference type="AlphaFoldDB" id="A0A8S2XAJ3"/>
<evidence type="ECO:0000313" key="2">
    <source>
        <dbReference type="EMBL" id="CAF4486978.1"/>
    </source>
</evidence>
<keyword evidence="1" id="KW-0812">Transmembrane</keyword>